<reference evidence="2 3" key="1">
    <citation type="submission" date="2021-01" db="EMBL/GenBank/DDBJ databases">
        <title>Genomic Encyclopedia of Type Strains, Phase IV (KMG-IV): sequencing the most valuable type-strain genomes for metagenomic binning, comparative biology and taxonomic classification.</title>
        <authorList>
            <person name="Goeker M."/>
        </authorList>
    </citation>
    <scope>NUCLEOTIDE SEQUENCE [LARGE SCALE GENOMIC DNA]</scope>
    <source>
        <strain evidence="2 3">DSM 104297</strain>
    </source>
</reference>
<keyword evidence="3" id="KW-1185">Reference proteome</keyword>
<organism evidence="2 3">
    <name type="scientific">Priestia iocasae</name>
    <dbReference type="NCBI Taxonomy" id="2291674"/>
    <lineage>
        <taxon>Bacteria</taxon>
        <taxon>Bacillati</taxon>
        <taxon>Bacillota</taxon>
        <taxon>Bacilli</taxon>
        <taxon>Bacillales</taxon>
        <taxon>Bacillaceae</taxon>
        <taxon>Priestia</taxon>
    </lineage>
</organism>
<name>A0ABS2QX63_9BACI</name>
<evidence type="ECO:0000313" key="2">
    <source>
        <dbReference type="EMBL" id="MBM7703069.1"/>
    </source>
</evidence>
<keyword evidence="1" id="KW-1133">Transmembrane helix</keyword>
<comment type="caution">
    <text evidence="2">The sequence shown here is derived from an EMBL/GenBank/DDBJ whole genome shotgun (WGS) entry which is preliminary data.</text>
</comment>
<sequence length="60" mass="6743">MRVMRQGMGFVLVGIVLLLILLFVNVPFSLWVIVLIGSVTCNMMGVTKLVKYIHHTNKQA</sequence>
<evidence type="ECO:0000313" key="3">
    <source>
        <dbReference type="Proteomes" id="UP000809829"/>
    </source>
</evidence>
<proteinExistence type="predicted"/>
<dbReference type="RefSeq" id="WP_205186559.1">
    <property type="nucleotide sequence ID" value="NZ_JAFBFC010000003.1"/>
</dbReference>
<gene>
    <name evidence="2" type="ORF">JOC83_001916</name>
</gene>
<keyword evidence="1" id="KW-0472">Membrane</keyword>
<evidence type="ECO:0000256" key="1">
    <source>
        <dbReference type="SAM" id="Phobius"/>
    </source>
</evidence>
<keyword evidence="1" id="KW-0812">Transmembrane</keyword>
<protein>
    <submittedName>
        <fullName evidence="2">Uncharacterized protein YqfA (UPF0365 family)</fullName>
    </submittedName>
</protein>
<accession>A0ABS2QX63</accession>
<feature type="transmembrane region" description="Helical" evidence="1">
    <location>
        <begin position="7"/>
        <end position="24"/>
    </location>
</feature>
<feature type="transmembrane region" description="Helical" evidence="1">
    <location>
        <begin position="30"/>
        <end position="50"/>
    </location>
</feature>
<dbReference type="EMBL" id="JAFBFC010000003">
    <property type="protein sequence ID" value="MBM7703069.1"/>
    <property type="molecule type" value="Genomic_DNA"/>
</dbReference>
<dbReference type="Proteomes" id="UP000809829">
    <property type="component" value="Unassembled WGS sequence"/>
</dbReference>